<name>A0A814KG96_9BILA</name>
<dbReference type="Proteomes" id="UP000663879">
    <property type="component" value="Unassembled WGS sequence"/>
</dbReference>
<proteinExistence type="predicted"/>
<organism evidence="1 2">
    <name type="scientific">Brachionus calyciflorus</name>
    <dbReference type="NCBI Taxonomy" id="104777"/>
    <lineage>
        <taxon>Eukaryota</taxon>
        <taxon>Metazoa</taxon>
        <taxon>Spiralia</taxon>
        <taxon>Gnathifera</taxon>
        <taxon>Rotifera</taxon>
        <taxon>Eurotatoria</taxon>
        <taxon>Monogononta</taxon>
        <taxon>Pseudotrocha</taxon>
        <taxon>Ploima</taxon>
        <taxon>Brachionidae</taxon>
        <taxon>Brachionus</taxon>
    </lineage>
</organism>
<evidence type="ECO:0000313" key="1">
    <source>
        <dbReference type="EMBL" id="CAF1051218.1"/>
    </source>
</evidence>
<evidence type="ECO:0000313" key="2">
    <source>
        <dbReference type="Proteomes" id="UP000663879"/>
    </source>
</evidence>
<sequence length="142" mass="16887">MVESDDSQIEEKNDPTHNKKIIEEIFVPDMPVRNRKQPDCNGELTEQQIKDFVDALRVEIGPLRYARFLIEPEQNRLDTVGFISFYNLAVNVRCIRNMRHTLQLMLPHDTHYVQFKPNHDINHRPFNKKPCTLLRVYDLKDE</sequence>
<protein>
    <submittedName>
        <fullName evidence="1">Uncharacterized protein</fullName>
    </submittedName>
</protein>
<dbReference type="AlphaFoldDB" id="A0A814KG96"/>
<dbReference type="OrthoDB" id="267048at2759"/>
<accession>A0A814KG96</accession>
<comment type="caution">
    <text evidence="1">The sequence shown here is derived from an EMBL/GenBank/DDBJ whole genome shotgun (WGS) entry which is preliminary data.</text>
</comment>
<keyword evidence="2" id="KW-1185">Reference proteome</keyword>
<gene>
    <name evidence="1" type="ORF">OXX778_LOCUS18836</name>
</gene>
<reference evidence="1" key="1">
    <citation type="submission" date="2021-02" db="EMBL/GenBank/DDBJ databases">
        <authorList>
            <person name="Nowell W R."/>
        </authorList>
    </citation>
    <scope>NUCLEOTIDE SEQUENCE</scope>
    <source>
        <strain evidence="1">Ploen Becks lab</strain>
    </source>
</reference>
<dbReference type="EMBL" id="CAJNOC010005397">
    <property type="protein sequence ID" value="CAF1051218.1"/>
    <property type="molecule type" value="Genomic_DNA"/>
</dbReference>